<sequence length="136" mass="15211">MTVGTGLRTRSVQADGFGWFSKVPAHWSVLRLKRAAQIINVKRPVALDDRYVGLENIEPWTGRLVQGEDAARAEGIGTCFRAGDVLFGKLRPYLAKAHLAYADGIGSTELLVLREKRIRSEFLRYCLVLLCHKELA</sequence>
<reference evidence="2" key="1">
    <citation type="journal article" date="2019" name="Int. J. Syst. Evol. Microbiol.">
        <title>The Global Catalogue of Microorganisms (GCM) 10K type strain sequencing project: providing services to taxonomists for standard genome sequencing and annotation.</title>
        <authorList>
            <consortium name="The Broad Institute Genomics Platform"/>
            <consortium name="The Broad Institute Genome Sequencing Center for Infectious Disease"/>
            <person name="Wu L."/>
            <person name="Ma J."/>
        </authorList>
    </citation>
    <scope>NUCLEOTIDE SEQUENCE [LARGE SCALE GENOMIC DNA]</scope>
    <source>
        <strain evidence="2">CGMCC 1.16855</strain>
    </source>
</reference>
<name>A0ABV7BUZ2_9PROT</name>
<evidence type="ECO:0008006" key="3">
    <source>
        <dbReference type="Google" id="ProtNLM"/>
    </source>
</evidence>
<proteinExistence type="predicted"/>
<dbReference type="EMBL" id="JBHRSB010000004">
    <property type="protein sequence ID" value="MFC3001552.1"/>
    <property type="molecule type" value="Genomic_DNA"/>
</dbReference>
<accession>A0ABV7BUZ2</accession>
<organism evidence="1 2">
    <name type="scientific">Falsiroseomonas tokyonensis</name>
    <dbReference type="NCBI Taxonomy" id="430521"/>
    <lineage>
        <taxon>Bacteria</taxon>
        <taxon>Pseudomonadati</taxon>
        <taxon>Pseudomonadota</taxon>
        <taxon>Alphaproteobacteria</taxon>
        <taxon>Acetobacterales</taxon>
        <taxon>Roseomonadaceae</taxon>
        <taxon>Falsiroseomonas</taxon>
    </lineage>
</organism>
<keyword evidence="2" id="KW-1185">Reference proteome</keyword>
<gene>
    <name evidence="1" type="ORF">ACFOD3_16720</name>
</gene>
<dbReference type="RefSeq" id="WP_216837604.1">
    <property type="nucleotide sequence ID" value="NZ_JAFNJS010000004.1"/>
</dbReference>
<dbReference type="Proteomes" id="UP001595420">
    <property type="component" value="Unassembled WGS sequence"/>
</dbReference>
<protein>
    <recommendedName>
        <fullName evidence="3">Type I restriction modification DNA specificity domain-containing protein</fullName>
    </recommendedName>
</protein>
<comment type="caution">
    <text evidence="1">The sequence shown here is derived from an EMBL/GenBank/DDBJ whole genome shotgun (WGS) entry which is preliminary data.</text>
</comment>
<evidence type="ECO:0000313" key="2">
    <source>
        <dbReference type="Proteomes" id="UP001595420"/>
    </source>
</evidence>
<evidence type="ECO:0000313" key="1">
    <source>
        <dbReference type="EMBL" id="MFC3001552.1"/>
    </source>
</evidence>